<feature type="binding site" evidence="11">
    <location>
        <position position="148"/>
    </location>
    <ligand>
        <name>substrate</name>
    </ligand>
</feature>
<feature type="active site" description="Proton donor/acceptor" evidence="10">
    <location>
        <position position="282"/>
    </location>
</feature>
<keyword evidence="15" id="KW-1185">Reference proteome</keyword>
<evidence type="ECO:0000256" key="9">
    <source>
        <dbReference type="PIRNR" id="PIRNR038994"/>
    </source>
</evidence>
<dbReference type="NCBIfam" id="TIGR00221">
    <property type="entry name" value="nagA"/>
    <property type="match status" value="1"/>
</dbReference>
<evidence type="ECO:0000313" key="15">
    <source>
        <dbReference type="Proteomes" id="UP000198855"/>
    </source>
</evidence>
<feature type="domain" description="Amidohydrolase-related" evidence="13">
    <location>
        <begin position="59"/>
        <end position="389"/>
    </location>
</feature>
<organism evidence="14 15">
    <name type="scientific">Paenibacillus catalpae</name>
    <dbReference type="NCBI Taxonomy" id="1045775"/>
    <lineage>
        <taxon>Bacteria</taxon>
        <taxon>Bacillati</taxon>
        <taxon>Bacillota</taxon>
        <taxon>Bacilli</taxon>
        <taxon>Bacillales</taxon>
        <taxon>Paenibacillaceae</taxon>
        <taxon>Paenibacillus</taxon>
    </lineage>
</organism>
<dbReference type="CDD" id="cd00854">
    <property type="entry name" value="NagA"/>
    <property type="match status" value="1"/>
</dbReference>
<dbReference type="GO" id="GO:0008448">
    <property type="term" value="F:N-acetylglucosamine-6-phosphate deacetylase activity"/>
    <property type="evidence" value="ECO:0007669"/>
    <property type="project" value="UniProtKB-EC"/>
</dbReference>
<dbReference type="STRING" id="1045775.SAMN05216378_2821"/>
<name>A0A1I1YUF8_9BACL</name>
<evidence type="ECO:0000256" key="11">
    <source>
        <dbReference type="PIRSR" id="PIRSR038994-2"/>
    </source>
</evidence>
<evidence type="ECO:0000256" key="6">
    <source>
        <dbReference type="ARBA" id="ARBA00023277"/>
    </source>
</evidence>
<evidence type="ECO:0000256" key="2">
    <source>
        <dbReference type="ARBA" id="ARBA00011899"/>
    </source>
</evidence>
<keyword evidence="4 12" id="KW-0479">Metal-binding</keyword>
<feature type="binding site" evidence="11">
    <location>
        <begin position="315"/>
        <end position="317"/>
    </location>
    <ligand>
        <name>substrate</name>
    </ligand>
</feature>
<dbReference type="PIRSF" id="PIRSF038994">
    <property type="entry name" value="NagA"/>
    <property type="match status" value="1"/>
</dbReference>
<feature type="binding site" evidence="12">
    <location>
        <position position="224"/>
    </location>
    <ligand>
        <name>Zn(2+)</name>
        <dbReference type="ChEBI" id="CHEBI:29105"/>
    </ligand>
</feature>
<evidence type="ECO:0000256" key="1">
    <source>
        <dbReference type="ARBA" id="ARBA00010716"/>
    </source>
</evidence>
<dbReference type="InterPro" id="IPR032466">
    <property type="entry name" value="Metal_Hydrolase"/>
</dbReference>
<dbReference type="InterPro" id="IPR011059">
    <property type="entry name" value="Metal-dep_hydrolase_composite"/>
</dbReference>
<keyword evidence="5 9" id="KW-0378">Hydrolase</keyword>
<evidence type="ECO:0000256" key="3">
    <source>
        <dbReference type="ARBA" id="ARBA00018029"/>
    </source>
</evidence>
<comment type="pathway">
    <text evidence="8">Amino-sugar metabolism; N-acetylneuraminate degradation; D-fructose 6-phosphate from N-acetylneuraminate: step 4/5.</text>
</comment>
<protein>
    <recommendedName>
        <fullName evidence="3">N-acetylglucosamine-6-phosphate deacetylase</fullName>
        <ecNumber evidence="2">3.5.1.25</ecNumber>
    </recommendedName>
</protein>
<dbReference type="PANTHER" id="PTHR11113">
    <property type="entry name" value="N-ACETYLGLUCOSAMINE-6-PHOSPHATE DEACETYLASE"/>
    <property type="match status" value="1"/>
</dbReference>
<feature type="binding site" evidence="12">
    <location>
        <position position="137"/>
    </location>
    <ligand>
        <name>Zn(2+)</name>
        <dbReference type="ChEBI" id="CHEBI:29105"/>
    </ligand>
</feature>
<dbReference type="FunFam" id="3.20.20.140:FF:000004">
    <property type="entry name" value="N-acetylglucosamine-6-phosphate deacetylase"/>
    <property type="match status" value="1"/>
</dbReference>
<dbReference type="AlphaFoldDB" id="A0A1I1YUF8"/>
<dbReference type="RefSeq" id="WP_091185879.1">
    <property type="nucleotide sequence ID" value="NZ_FOMT01000002.1"/>
</dbReference>
<comment type="catalytic activity">
    <reaction evidence="7">
        <text>N-acetyl-D-glucosamine 6-phosphate + H2O = D-glucosamine 6-phosphate + acetate</text>
        <dbReference type="Rhea" id="RHEA:22936"/>
        <dbReference type="ChEBI" id="CHEBI:15377"/>
        <dbReference type="ChEBI" id="CHEBI:30089"/>
        <dbReference type="ChEBI" id="CHEBI:57513"/>
        <dbReference type="ChEBI" id="CHEBI:58725"/>
        <dbReference type="EC" id="3.5.1.25"/>
    </reaction>
</comment>
<dbReference type="EMBL" id="FOMT01000002">
    <property type="protein sequence ID" value="SFE23215.1"/>
    <property type="molecule type" value="Genomic_DNA"/>
</dbReference>
<evidence type="ECO:0000259" key="13">
    <source>
        <dbReference type="Pfam" id="PF01979"/>
    </source>
</evidence>
<evidence type="ECO:0000256" key="10">
    <source>
        <dbReference type="PIRSR" id="PIRSR038994-1"/>
    </source>
</evidence>
<evidence type="ECO:0000256" key="12">
    <source>
        <dbReference type="PIRSR" id="PIRSR038994-3"/>
    </source>
</evidence>
<feature type="binding site" evidence="11">
    <location>
        <position position="259"/>
    </location>
    <ligand>
        <name>substrate</name>
    </ligand>
</feature>
<dbReference type="GO" id="GO:0046872">
    <property type="term" value="F:metal ion binding"/>
    <property type="evidence" value="ECO:0007669"/>
    <property type="project" value="UniProtKB-KW"/>
</dbReference>
<dbReference type="SUPFAM" id="SSF51556">
    <property type="entry name" value="Metallo-dependent hydrolases"/>
    <property type="match status" value="1"/>
</dbReference>
<sequence>MEQHGGRSLLIQNVRIVLEERITEGSVLIKDGIIAQVLEGKEEQSTDADKVLNGQGAWLLPGFIDVHVHGGFGGDFMDASRESYDTITKFHASQGTTGMLATTVTASQEAIEAVFQATSSYMKQEMPYTELLGIHLEGPFISLKWIGAQNPAYLSPPRIEWLEDWTERYPGILKLLTLAPENEGAIDTIKWLSDQNVVVACGHTDATFEVMTQAADAGLSHAVHTYNAMRPLHHREPGTVGAVLTDNRIYAELIADGHHVHPGAIRLLASSKPADRLILITDAISAAGRPDGLYDLGGLPVIVEGGVARLQEGNLAGSSLTMINAFRYMVQHSGLSVTDISRYASGNPARQLGISEHTGSIAAGKRADLVLAEPDFGKVNATWVNGRQVYTADAE</sequence>
<dbReference type="Proteomes" id="UP000198855">
    <property type="component" value="Unassembled WGS sequence"/>
</dbReference>
<evidence type="ECO:0000256" key="8">
    <source>
        <dbReference type="ARBA" id="ARBA00060590"/>
    </source>
</evidence>
<comment type="cofactor">
    <cofactor evidence="12">
        <name>a divalent metal cation</name>
        <dbReference type="ChEBI" id="CHEBI:60240"/>
    </cofactor>
    <text evidence="12">Binds 1 divalent metal cation per subunit.</text>
</comment>
<dbReference type="InterPro" id="IPR003764">
    <property type="entry name" value="GlcNAc_6-P_deAcase"/>
</dbReference>
<comment type="similarity">
    <text evidence="1 9">Belongs to the metallo-dependent hydrolases superfamily. NagA family.</text>
</comment>
<dbReference type="SUPFAM" id="SSF51338">
    <property type="entry name" value="Composite domain of metallo-dependent hydrolases"/>
    <property type="match status" value="1"/>
</dbReference>
<accession>A0A1I1YUF8</accession>
<dbReference type="Gene3D" id="3.20.20.140">
    <property type="entry name" value="Metal-dependent hydrolases"/>
    <property type="match status" value="1"/>
</dbReference>
<dbReference type="OrthoDB" id="9776488at2"/>
<proteinExistence type="inferred from homology"/>
<dbReference type="Pfam" id="PF01979">
    <property type="entry name" value="Amidohydro_1"/>
    <property type="match status" value="1"/>
</dbReference>
<evidence type="ECO:0000313" key="14">
    <source>
        <dbReference type="EMBL" id="SFE23215.1"/>
    </source>
</evidence>
<evidence type="ECO:0000256" key="7">
    <source>
        <dbReference type="ARBA" id="ARBA00047647"/>
    </source>
</evidence>
<gene>
    <name evidence="14" type="ORF">SAMN05216378_2821</name>
</gene>
<evidence type="ECO:0000256" key="4">
    <source>
        <dbReference type="ARBA" id="ARBA00022723"/>
    </source>
</evidence>
<reference evidence="15" key="1">
    <citation type="submission" date="2016-10" db="EMBL/GenBank/DDBJ databases">
        <authorList>
            <person name="Varghese N."/>
            <person name="Submissions S."/>
        </authorList>
    </citation>
    <scope>NUCLEOTIDE SEQUENCE [LARGE SCALE GENOMIC DNA]</scope>
    <source>
        <strain evidence="15">CGMCC 1.10784</strain>
    </source>
</reference>
<dbReference type="GO" id="GO:0006046">
    <property type="term" value="P:N-acetylglucosamine catabolic process"/>
    <property type="evidence" value="ECO:0007669"/>
    <property type="project" value="TreeGrafter"/>
</dbReference>
<dbReference type="PANTHER" id="PTHR11113:SF14">
    <property type="entry name" value="N-ACETYLGLUCOSAMINE-6-PHOSPHATE DEACETYLASE"/>
    <property type="match status" value="1"/>
</dbReference>
<feature type="binding site" evidence="12">
    <location>
        <position position="203"/>
    </location>
    <ligand>
        <name>Zn(2+)</name>
        <dbReference type="ChEBI" id="CHEBI:29105"/>
    </ligand>
</feature>
<feature type="binding site" evidence="11">
    <location>
        <begin position="227"/>
        <end position="228"/>
    </location>
    <ligand>
        <name>substrate</name>
    </ligand>
</feature>
<dbReference type="InterPro" id="IPR006680">
    <property type="entry name" value="Amidohydro-rel"/>
</dbReference>
<feature type="binding site" evidence="11">
    <location>
        <position position="235"/>
    </location>
    <ligand>
        <name>substrate</name>
    </ligand>
</feature>
<dbReference type="EC" id="3.5.1.25" evidence="2"/>
<evidence type="ECO:0000256" key="5">
    <source>
        <dbReference type="ARBA" id="ARBA00022801"/>
    </source>
</evidence>
<keyword evidence="6 9" id="KW-0119">Carbohydrate metabolism</keyword>
<dbReference type="Gene3D" id="2.30.40.10">
    <property type="entry name" value="Urease, subunit C, domain 1"/>
    <property type="match status" value="1"/>
</dbReference>